<keyword evidence="1" id="KW-0812">Transmembrane</keyword>
<gene>
    <name evidence="2" type="ORF">SJAV_20280</name>
</gene>
<dbReference type="RefSeq" id="WP_369609625.1">
    <property type="nucleotide sequence ID" value="NZ_AP031322.1"/>
</dbReference>
<reference evidence="2" key="1">
    <citation type="submission" date="2024-03" db="EMBL/GenBank/DDBJ databases">
        <title>Complete genome sequence of Sulfurisphaera javensis strain KD-1.</title>
        <authorList>
            <person name="Sakai H."/>
            <person name="Nur N."/>
            <person name="Suwanto A."/>
            <person name="Kurosawa N."/>
        </authorList>
    </citation>
    <scope>NUCLEOTIDE SEQUENCE</scope>
    <source>
        <strain evidence="2">KD-1</strain>
    </source>
</reference>
<dbReference type="AlphaFoldDB" id="A0AAT9GT43"/>
<name>A0AAT9GT43_9CREN</name>
<dbReference type="EMBL" id="AP031322">
    <property type="protein sequence ID" value="BFH74084.1"/>
    <property type="molecule type" value="Genomic_DNA"/>
</dbReference>
<dbReference type="KEGG" id="sjv:SJAV_20280"/>
<dbReference type="GeneID" id="92354975"/>
<sequence length="139" mass="15500">MEKTVPIVIGVALAIVVSVVVVAFILASSPSSKPPISSLPPITSYSGSPTVTPVIYPKNIGVSFASTTYISYKNTFEYALGLYDNSPLPLVLKEIYPYPSHYKCQQWNNNSPWRRSNNKHKWYISLCLQFHNLSSFPIC</sequence>
<keyword evidence="1" id="KW-0472">Membrane</keyword>
<protein>
    <recommendedName>
        <fullName evidence="3">Sulfocyanin</fullName>
    </recommendedName>
</protein>
<organism evidence="2">
    <name type="scientific">Sulfurisphaera javensis</name>
    <dbReference type="NCBI Taxonomy" id="2049879"/>
    <lineage>
        <taxon>Archaea</taxon>
        <taxon>Thermoproteota</taxon>
        <taxon>Thermoprotei</taxon>
        <taxon>Sulfolobales</taxon>
        <taxon>Sulfolobaceae</taxon>
        <taxon>Sulfurisphaera</taxon>
    </lineage>
</organism>
<proteinExistence type="predicted"/>
<evidence type="ECO:0000256" key="1">
    <source>
        <dbReference type="SAM" id="Phobius"/>
    </source>
</evidence>
<feature type="transmembrane region" description="Helical" evidence="1">
    <location>
        <begin position="6"/>
        <end position="27"/>
    </location>
</feature>
<evidence type="ECO:0008006" key="3">
    <source>
        <dbReference type="Google" id="ProtNLM"/>
    </source>
</evidence>
<evidence type="ECO:0000313" key="2">
    <source>
        <dbReference type="EMBL" id="BFH74084.1"/>
    </source>
</evidence>
<accession>A0AAT9GT43</accession>
<keyword evidence="1" id="KW-1133">Transmembrane helix</keyword>